<dbReference type="Gene3D" id="3.30.420.40">
    <property type="match status" value="2"/>
</dbReference>
<evidence type="ECO:0000313" key="2">
    <source>
        <dbReference type="EMBL" id="CAB5019199.1"/>
    </source>
</evidence>
<reference evidence="1" key="1">
    <citation type="submission" date="2020-05" db="EMBL/GenBank/DDBJ databases">
        <authorList>
            <person name="Chiriac C."/>
            <person name="Salcher M."/>
            <person name="Ghai R."/>
            <person name="Kavagutti S V."/>
        </authorList>
    </citation>
    <scope>NUCLEOTIDE SEQUENCE</scope>
</reference>
<evidence type="ECO:0000313" key="1">
    <source>
        <dbReference type="EMBL" id="CAB4871406.1"/>
    </source>
</evidence>
<organism evidence="1">
    <name type="scientific">freshwater metagenome</name>
    <dbReference type="NCBI Taxonomy" id="449393"/>
    <lineage>
        <taxon>unclassified sequences</taxon>
        <taxon>metagenomes</taxon>
        <taxon>ecological metagenomes</taxon>
    </lineage>
</organism>
<name>A0A6J7DLL6_9ZZZZ</name>
<dbReference type="PANTHER" id="PTHR18964">
    <property type="entry name" value="ROK (REPRESSOR, ORF, KINASE) FAMILY"/>
    <property type="match status" value="1"/>
</dbReference>
<dbReference type="EMBL" id="CAFBLT010000001">
    <property type="protein sequence ID" value="CAB4871406.1"/>
    <property type="molecule type" value="Genomic_DNA"/>
</dbReference>
<dbReference type="InterPro" id="IPR000600">
    <property type="entry name" value="ROK"/>
</dbReference>
<dbReference type="AlphaFoldDB" id="A0A6J7DLL6"/>
<proteinExistence type="predicted"/>
<dbReference type="PANTHER" id="PTHR18964:SF149">
    <property type="entry name" value="BIFUNCTIONAL UDP-N-ACETYLGLUCOSAMINE 2-EPIMERASE_N-ACETYLMANNOSAMINE KINASE"/>
    <property type="match status" value="1"/>
</dbReference>
<dbReference type="InterPro" id="IPR043129">
    <property type="entry name" value="ATPase_NBD"/>
</dbReference>
<sequence>MTTSETTLCVDIGATSLKACCVNGDGLIVSSLVRRKTQAPVSPRNLLGLIDSASRKLEGFSQVAIGFPGAVRDGRVISPDNLARVDGPGSEFDGLIRNEWDGFALGREVEKKLGKPTRVANDADVAALGCSRGRGCELTVTLGTGIGTGLVRDGQLQPHREFSDDLRQGQISFDELIGEKTRKSLTTHEFNQRVIDVLHQLDKEVEFDACYLVGGNAPRLSRDRLSVFEGRCWIMKEPVGLTGGIKLFSPS</sequence>
<gene>
    <name evidence="1" type="ORF">UFOPK3427_00822</name>
    <name evidence="2" type="ORF">UFOPK4112_00805</name>
</gene>
<dbReference type="EMBL" id="CAFBPM010000006">
    <property type="protein sequence ID" value="CAB5019199.1"/>
    <property type="molecule type" value="Genomic_DNA"/>
</dbReference>
<dbReference type="SUPFAM" id="SSF53067">
    <property type="entry name" value="Actin-like ATPase domain"/>
    <property type="match status" value="1"/>
</dbReference>
<protein>
    <submittedName>
        <fullName evidence="1">Unannotated protein</fullName>
    </submittedName>
</protein>
<accession>A0A6J7DLL6</accession>
<dbReference type="Pfam" id="PF00480">
    <property type="entry name" value="ROK"/>
    <property type="match status" value="1"/>
</dbReference>